<name>A0A1H9CHS8_9RHOB</name>
<dbReference type="Pfam" id="PF09898">
    <property type="entry name" value="DUF2125"/>
    <property type="match status" value="1"/>
</dbReference>
<evidence type="ECO:0000256" key="1">
    <source>
        <dbReference type="SAM" id="SignalP"/>
    </source>
</evidence>
<dbReference type="STRING" id="657014.SAMN04488092_103248"/>
<protein>
    <recommendedName>
        <fullName evidence="4">DUF2125 domain-containing protein</fullName>
    </recommendedName>
</protein>
<dbReference type="PROSITE" id="PS51257">
    <property type="entry name" value="PROKAR_LIPOPROTEIN"/>
    <property type="match status" value="1"/>
</dbReference>
<dbReference type="AlphaFoldDB" id="A0A1H9CHS8"/>
<organism evidence="2 3">
    <name type="scientific">Thalassovita taeanensis</name>
    <dbReference type="NCBI Taxonomy" id="657014"/>
    <lineage>
        <taxon>Bacteria</taxon>
        <taxon>Pseudomonadati</taxon>
        <taxon>Pseudomonadota</taxon>
        <taxon>Alphaproteobacteria</taxon>
        <taxon>Rhodobacterales</taxon>
        <taxon>Roseobacteraceae</taxon>
        <taxon>Thalassovita</taxon>
    </lineage>
</organism>
<evidence type="ECO:0000313" key="3">
    <source>
        <dbReference type="Proteomes" id="UP000198634"/>
    </source>
</evidence>
<reference evidence="2 3" key="1">
    <citation type="submission" date="2016-10" db="EMBL/GenBank/DDBJ databases">
        <authorList>
            <person name="de Groot N.N."/>
        </authorList>
    </citation>
    <scope>NUCLEOTIDE SEQUENCE [LARGE SCALE GENOMIC DNA]</scope>
    <source>
        <strain evidence="2 3">DSM 22007</strain>
    </source>
</reference>
<feature type="signal peptide" evidence="1">
    <location>
        <begin position="1"/>
        <end position="29"/>
    </location>
</feature>
<gene>
    <name evidence="2" type="ORF">SAMN04488092_103248</name>
</gene>
<dbReference type="RefSeq" id="WP_090268954.1">
    <property type="nucleotide sequence ID" value="NZ_FOEP01000003.1"/>
</dbReference>
<dbReference type="InterPro" id="IPR018666">
    <property type="entry name" value="DUF2125"/>
</dbReference>
<dbReference type="Proteomes" id="UP000198634">
    <property type="component" value="Unassembled WGS sequence"/>
</dbReference>
<keyword evidence="3" id="KW-1185">Reference proteome</keyword>
<proteinExistence type="predicted"/>
<evidence type="ECO:0000313" key="2">
    <source>
        <dbReference type="EMBL" id="SEQ00178.1"/>
    </source>
</evidence>
<evidence type="ECO:0008006" key="4">
    <source>
        <dbReference type="Google" id="ProtNLM"/>
    </source>
</evidence>
<dbReference type="EMBL" id="FOEP01000003">
    <property type="protein sequence ID" value="SEQ00178.1"/>
    <property type="molecule type" value="Genomic_DNA"/>
</dbReference>
<sequence length="511" mass="53473">MKPRTAFITPTAAAIVIASGIFSGTTACADVTPQQVWESFKAPLEGVGYTVTATENSTANNLTISDLEMTFPLPEDDGTARITLGSLTFHDNHDGTVAIQMPASMPVLINSTPRKSKPFSAKLSLDTAGLVTTVSGQPDDMTYSYSAPSLGLALDQLMVDGAPVKVDQAMLSLTNLSGTSAMTKAALRTVQQSLRADGLTYVLEFTDPEGKGGHVLMQGDLTGLNSTGTSATPENFDPNDLSAALKAGLAIDVVITHTGGTTAFAFTDNEGQDTGGQTRSGSGRLSVLMNADQLSYAAAATDTSVDFQSSDLPFPVALDMAKTGFSLRIPVGKSDEPQDFALSVTLGDFTMSDVIWSLFDAGAQLPRDPATFAFDLAGKARMLVDVLNSKEMETLGDTAPGELHALTVNSLTLRLAGAELTGEGDFTFDNTDTTTFDGMPKPTGLLHLALTGGNALLDKMVAMGFIPEDQAMSTRMMMGLFAVPGDGPDSLKSTIEVNEAGHVLANGQRLK</sequence>
<keyword evidence="1" id="KW-0732">Signal</keyword>
<feature type="chain" id="PRO_5009300795" description="DUF2125 domain-containing protein" evidence="1">
    <location>
        <begin position="30"/>
        <end position="511"/>
    </location>
</feature>
<accession>A0A1H9CHS8</accession>